<dbReference type="InterPro" id="IPR011013">
    <property type="entry name" value="Gal_mutarotase_sf_dom"/>
</dbReference>
<keyword evidence="5 8" id="KW-0413">Isomerase</keyword>
<reference evidence="11 12" key="1">
    <citation type="submission" date="2024-02" db="EMBL/GenBank/DDBJ databases">
        <title>Chromosome-scale genome assembly of the rough periwinkle Littorina saxatilis.</title>
        <authorList>
            <person name="De Jode A."/>
            <person name="Faria R."/>
            <person name="Formenti G."/>
            <person name="Sims Y."/>
            <person name="Smith T.P."/>
            <person name="Tracey A."/>
            <person name="Wood J.M.D."/>
            <person name="Zagrodzka Z.B."/>
            <person name="Johannesson K."/>
            <person name="Butlin R.K."/>
            <person name="Leder E.H."/>
        </authorList>
    </citation>
    <scope>NUCLEOTIDE SEQUENCE [LARGE SCALE GENOMIC DNA]</scope>
    <source>
        <strain evidence="11">Snail1</strain>
        <tissue evidence="11">Muscle</tissue>
    </source>
</reference>
<dbReference type="GO" id="GO:0004034">
    <property type="term" value="F:aldose 1-epimerase activity"/>
    <property type="evidence" value="ECO:0007669"/>
    <property type="project" value="UniProtKB-EC"/>
</dbReference>
<feature type="binding site" evidence="10">
    <location>
        <begin position="179"/>
        <end position="181"/>
    </location>
    <ligand>
        <name>beta-D-galactose</name>
        <dbReference type="ChEBI" id="CHEBI:27667"/>
    </ligand>
</feature>
<dbReference type="Gene3D" id="2.70.98.10">
    <property type="match status" value="1"/>
</dbReference>
<dbReference type="InterPro" id="IPR047215">
    <property type="entry name" value="Galactose_mutarotase-like"/>
</dbReference>
<evidence type="ECO:0000256" key="9">
    <source>
        <dbReference type="PIRSR" id="PIRSR005096-1"/>
    </source>
</evidence>
<comment type="caution">
    <text evidence="11">The sequence shown here is derived from an EMBL/GenBank/DDBJ whole genome shotgun (WGS) entry which is preliminary data.</text>
</comment>
<gene>
    <name evidence="11" type="ORF">V1264_018275</name>
</gene>
<dbReference type="CDD" id="cd09019">
    <property type="entry name" value="galactose_mutarotase_like"/>
    <property type="match status" value="1"/>
</dbReference>
<dbReference type="PIRSF" id="PIRSF005096">
    <property type="entry name" value="GALM"/>
    <property type="match status" value="1"/>
</dbReference>
<sequence length="346" mass="37775">MPEEITQDSFGKTKDGREVKRYTLKNSSGSLVVRILDYGGTISEIHVPDRNGELADITLGYDDMAGYESGAACMGAIIGRVAGRIAGGKFTLDGKTYTLCLNHGEHALHGGKVGFDKRLWSGKVEGDKLVLKYVSADGEEGYPGELTTTVSYRVTDDNQLILEYEATTTKPTPVVLTNHAYFNLAGHNSGHVDDHLMAIYGDSFLPMDDLFIPTGEIRKVEGTEWDLRTPERLGERLPQIPGGKGISETYCLPPNDGDPQLAARVGHPPSGRTMECLTTECGMQVYTCCMLDEPYGKDGAVYTQSGALCLEAQHYPDSVHHPSFPNTILRPGETFRQTTIYKFGVA</sequence>
<comment type="similarity">
    <text evidence="4 8">Belongs to the aldose epimerase family.</text>
</comment>
<evidence type="ECO:0000256" key="5">
    <source>
        <dbReference type="ARBA" id="ARBA00023235"/>
    </source>
</evidence>
<name>A0AAN9BEP4_9CAEN</name>
<dbReference type="Proteomes" id="UP001374579">
    <property type="component" value="Unassembled WGS sequence"/>
</dbReference>
<dbReference type="EC" id="5.1.3.3" evidence="8"/>
<dbReference type="InterPro" id="IPR014718">
    <property type="entry name" value="GH-type_carb-bd"/>
</dbReference>
<evidence type="ECO:0000256" key="2">
    <source>
        <dbReference type="ARBA" id="ARBA00004947"/>
    </source>
</evidence>
<comment type="pathway">
    <text evidence="3 8">Carbohydrate metabolism; hexose metabolism.</text>
</comment>
<dbReference type="NCBIfam" id="NF008277">
    <property type="entry name" value="PRK11055.1"/>
    <property type="match status" value="1"/>
</dbReference>
<evidence type="ECO:0000256" key="3">
    <source>
        <dbReference type="ARBA" id="ARBA00005028"/>
    </source>
</evidence>
<dbReference type="PANTHER" id="PTHR10091:SF0">
    <property type="entry name" value="GALACTOSE MUTAROTASE"/>
    <property type="match status" value="1"/>
</dbReference>
<dbReference type="InterPro" id="IPR015443">
    <property type="entry name" value="Aldose_1-epimerase"/>
</dbReference>
<dbReference type="Pfam" id="PF01263">
    <property type="entry name" value="Aldose_epim"/>
    <property type="match status" value="1"/>
</dbReference>
<protein>
    <recommendedName>
        <fullName evidence="8">Aldose 1-epimerase</fullName>
        <ecNumber evidence="8">5.1.3.3</ecNumber>
    </recommendedName>
</protein>
<dbReference type="PANTHER" id="PTHR10091">
    <property type="entry name" value="ALDOSE-1-EPIMERASE"/>
    <property type="match status" value="1"/>
</dbReference>
<feature type="active site" description="Proton acceptor" evidence="9">
    <location>
        <position position="311"/>
    </location>
</feature>
<comment type="catalytic activity">
    <reaction evidence="8">
        <text>alpha-D-glucose = beta-D-glucose</text>
        <dbReference type="Rhea" id="RHEA:10264"/>
        <dbReference type="ChEBI" id="CHEBI:15903"/>
        <dbReference type="ChEBI" id="CHEBI:17925"/>
        <dbReference type="EC" id="5.1.3.3"/>
    </reaction>
</comment>
<evidence type="ECO:0000256" key="1">
    <source>
        <dbReference type="ARBA" id="ARBA00001712"/>
    </source>
</evidence>
<comment type="pathway">
    <text evidence="2">Carbohydrate metabolism; galactose metabolism.</text>
</comment>
<evidence type="ECO:0000256" key="8">
    <source>
        <dbReference type="PIRNR" id="PIRNR005096"/>
    </source>
</evidence>
<dbReference type="GO" id="GO:0030246">
    <property type="term" value="F:carbohydrate binding"/>
    <property type="evidence" value="ECO:0007669"/>
    <property type="project" value="InterPro"/>
</dbReference>
<evidence type="ECO:0000256" key="10">
    <source>
        <dbReference type="PIRSR" id="PIRSR005096-3"/>
    </source>
</evidence>
<dbReference type="InterPro" id="IPR008183">
    <property type="entry name" value="Aldose_1/G6P_1-epimerase"/>
</dbReference>
<keyword evidence="12" id="KW-1185">Reference proteome</keyword>
<dbReference type="GO" id="GO:0033499">
    <property type="term" value="P:galactose catabolic process via UDP-galactose, Leloir pathway"/>
    <property type="evidence" value="ECO:0007669"/>
    <property type="project" value="TreeGrafter"/>
</dbReference>
<dbReference type="GO" id="GO:0006006">
    <property type="term" value="P:glucose metabolic process"/>
    <property type="evidence" value="ECO:0007669"/>
    <property type="project" value="TreeGrafter"/>
</dbReference>
<evidence type="ECO:0000313" key="12">
    <source>
        <dbReference type="Proteomes" id="UP001374579"/>
    </source>
</evidence>
<comment type="function">
    <text evidence="7">Mutarotase that catalyzes the interconversion of beta-D-galactose and alpha-D-galactose during galactose metabolism. Beta-D-galactose is metabolized in the liver into glucose 1-phosphate, the primary metabolic fuel, by the action of four enzymes that constitute the Leloir pathway: GALM, GALK1 (galactokinase), GALT (galactose-1-phosphate uridylyltransferase) and GALE (UDP-galactose-4'-epimerase). Involved in the maintenance of the equilibrium between the beta- and alpha-anomers of galactose, therefore ensuring a sufficient supply of the alpha-anomer for GALK1. Also active on D-glucose although shows a preference for galactose over glucose.</text>
</comment>
<feature type="active site" description="Proton donor" evidence="9">
    <location>
        <position position="179"/>
    </location>
</feature>
<evidence type="ECO:0000256" key="7">
    <source>
        <dbReference type="ARBA" id="ARBA00045743"/>
    </source>
</evidence>
<accession>A0AAN9BEP4</accession>
<proteinExistence type="inferred from homology"/>
<organism evidence="11 12">
    <name type="scientific">Littorina saxatilis</name>
    <dbReference type="NCBI Taxonomy" id="31220"/>
    <lineage>
        <taxon>Eukaryota</taxon>
        <taxon>Metazoa</taxon>
        <taxon>Spiralia</taxon>
        <taxon>Lophotrochozoa</taxon>
        <taxon>Mollusca</taxon>
        <taxon>Gastropoda</taxon>
        <taxon>Caenogastropoda</taxon>
        <taxon>Littorinimorpha</taxon>
        <taxon>Littorinoidea</taxon>
        <taxon>Littorinidae</taxon>
        <taxon>Littorina</taxon>
    </lineage>
</organism>
<dbReference type="SUPFAM" id="SSF74650">
    <property type="entry name" value="Galactose mutarotase-like"/>
    <property type="match status" value="1"/>
</dbReference>
<comment type="catalytic activity">
    <reaction evidence="1">
        <text>alpha-D-galactose = beta-D-galactose</text>
        <dbReference type="Rhea" id="RHEA:28675"/>
        <dbReference type="ChEBI" id="CHEBI:27667"/>
        <dbReference type="ChEBI" id="CHEBI:28061"/>
        <dbReference type="EC" id="5.1.3.3"/>
    </reaction>
    <physiologicalReaction direction="right-to-left" evidence="1">
        <dbReference type="Rhea" id="RHEA:28677"/>
    </physiologicalReaction>
</comment>
<keyword evidence="6 8" id="KW-0119">Carbohydrate metabolism</keyword>
<evidence type="ECO:0000256" key="6">
    <source>
        <dbReference type="ARBA" id="ARBA00023277"/>
    </source>
</evidence>
<evidence type="ECO:0000256" key="4">
    <source>
        <dbReference type="ARBA" id="ARBA00006206"/>
    </source>
</evidence>
<dbReference type="AlphaFoldDB" id="A0AAN9BEP4"/>
<dbReference type="EMBL" id="JBAMIC010000008">
    <property type="protein sequence ID" value="KAK7103359.1"/>
    <property type="molecule type" value="Genomic_DNA"/>
</dbReference>
<evidence type="ECO:0000313" key="11">
    <source>
        <dbReference type="EMBL" id="KAK7103359.1"/>
    </source>
</evidence>